<dbReference type="GO" id="GO:0050839">
    <property type="term" value="F:cell adhesion molecule binding"/>
    <property type="evidence" value="ECO:0007669"/>
    <property type="project" value="TreeGrafter"/>
</dbReference>
<dbReference type="PANTHER" id="PTHR11640">
    <property type="entry name" value="NEPHRIN"/>
    <property type="match status" value="1"/>
</dbReference>
<comment type="subcellular location">
    <subcellularLocation>
        <location evidence="1">Membrane</location>
        <topology evidence="1">Single-pass type I membrane protein</topology>
    </subcellularLocation>
</comment>
<accession>A0A087TF36</accession>
<dbReference type="OrthoDB" id="10028801at2759"/>
<reference evidence="7 8" key="1">
    <citation type="submission" date="2013-11" db="EMBL/GenBank/DDBJ databases">
        <title>Genome sequencing of Stegodyphus mimosarum.</title>
        <authorList>
            <person name="Bechsgaard J."/>
        </authorList>
    </citation>
    <scope>NUCLEOTIDE SEQUENCE [LARGE SCALE GENOMIC DNA]</scope>
</reference>
<proteinExistence type="predicted"/>
<protein>
    <recommendedName>
        <fullName evidence="6">Ig-like domain-containing protein</fullName>
    </recommendedName>
</protein>
<dbReference type="GO" id="GO:0005886">
    <property type="term" value="C:plasma membrane"/>
    <property type="evidence" value="ECO:0007669"/>
    <property type="project" value="TreeGrafter"/>
</dbReference>
<evidence type="ECO:0000256" key="1">
    <source>
        <dbReference type="ARBA" id="ARBA00004479"/>
    </source>
</evidence>
<evidence type="ECO:0000313" key="8">
    <source>
        <dbReference type="Proteomes" id="UP000054359"/>
    </source>
</evidence>
<evidence type="ECO:0000313" key="7">
    <source>
        <dbReference type="EMBL" id="KFM63725.1"/>
    </source>
</evidence>
<dbReference type="AlphaFoldDB" id="A0A087TF36"/>
<keyword evidence="5" id="KW-0393">Immunoglobulin domain</keyword>
<keyword evidence="8" id="KW-1185">Reference proteome</keyword>
<gene>
    <name evidence="7" type="ORF">X975_13462</name>
</gene>
<evidence type="ECO:0000256" key="3">
    <source>
        <dbReference type="ARBA" id="ARBA00023157"/>
    </source>
</evidence>
<keyword evidence="2" id="KW-0472">Membrane</keyword>
<keyword evidence="3" id="KW-1015">Disulfide bond</keyword>
<evidence type="ECO:0000256" key="4">
    <source>
        <dbReference type="ARBA" id="ARBA00023180"/>
    </source>
</evidence>
<organism evidence="7 8">
    <name type="scientific">Stegodyphus mimosarum</name>
    <name type="common">African social velvet spider</name>
    <dbReference type="NCBI Taxonomy" id="407821"/>
    <lineage>
        <taxon>Eukaryota</taxon>
        <taxon>Metazoa</taxon>
        <taxon>Ecdysozoa</taxon>
        <taxon>Arthropoda</taxon>
        <taxon>Chelicerata</taxon>
        <taxon>Arachnida</taxon>
        <taxon>Araneae</taxon>
        <taxon>Araneomorphae</taxon>
        <taxon>Entelegynae</taxon>
        <taxon>Eresoidea</taxon>
        <taxon>Eresidae</taxon>
        <taxon>Stegodyphus</taxon>
    </lineage>
</organism>
<dbReference type="InterPro" id="IPR036179">
    <property type="entry name" value="Ig-like_dom_sf"/>
</dbReference>
<feature type="non-terminal residue" evidence="7">
    <location>
        <position position="109"/>
    </location>
</feature>
<dbReference type="InterPro" id="IPR013162">
    <property type="entry name" value="CD80_C2-set"/>
</dbReference>
<name>A0A087TF36_STEMI</name>
<evidence type="ECO:0000256" key="5">
    <source>
        <dbReference type="ARBA" id="ARBA00023319"/>
    </source>
</evidence>
<evidence type="ECO:0000259" key="6">
    <source>
        <dbReference type="PROSITE" id="PS50835"/>
    </source>
</evidence>
<dbReference type="Gene3D" id="2.60.40.10">
    <property type="entry name" value="Immunoglobulins"/>
    <property type="match status" value="2"/>
</dbReference>
<dbReference type="Proteomes" id="UP000054359">
    <property type="component" value="Unassembled WGS sequence"/>
</dbReference>
<dbReference type="STRING" id="407821.A0A087TF36"/>
<dbReference type="EMBL" id="KK114933">
    <property type="protein sequence ID" value="KFM63725.1"/>
    <property type="molecule type" value="Genomic_DNA"/>
</dbReference>
<dbReference type="PANTHER" id="PTHR11640:SF136">
    <property type="entry name" value="NEPHRIN"/>
    <property type="match status" value="1"/>
</dbReference>
<dbReference type="InterPro" id="IPR051275">
    <property type="entry name" value="Cell_adhesion_signaling"/>
</dbReference>
<sequence>MNEISFVASASDDGAVYKCSASSVMTSETMEKSVTLSVLYSPSSTTIKAPKEAKPGDVITASCKTERSNPAAEITWVVDGQPMNSENIIEPDAKGGWITTSKIKINVTE</sequence>
<dbReference type="InterPro" id="IPR007110">
    <property type="entry name" value="Ig-like_dom"/>
</dbReference>
<dbReference type="InterPro" id="IPR013783">
    <property type="entry name" value="Ig-like_fold"/>
</dbReference>
<dbReference type="Pfam" id="PF08205">
    <property type="entry name" value="C2-set_2"/>
    <property type="match status" value="1"/>
</dbReference>
<dbReference type="GO" id="GO:0098609">
    <property type="term" value="P:cell-cell adhesion"/>
    <property type="evidence" value="ECO:0007669"/>
    <property type="project" value="TreeGrafter"/>
</dbReference>
<dbReference type="GO" id="GO:0005911">
    <property type="term" value="C:cell-cell junction"/>
    <property type="evidence" value="ECO:0007669"/>
    <property type="project" value="TreeGrafter"/>
</dbReference>
<evidence type="ECO:0000256" key="2">
    <source>
        <dbReference type="ARBA" id="ARBA00023136"/>
    </source>
</evidence>
<dbReference type="SUPFAM" id="SSF48726">
    <property type="entry name" value="Immunoglobulin"/>
    <property type="match status" value="1"/>
</dbReference>
<feature type="domain" description="Ig-like" evidence="6">
    <location>
        <begin position="42"/>
        <end position="109"/>
    </location>
</feature>
<dbReference type="PROSITE" id="PS50835">
    <property type="entry name" value="IG_LIKE"/>
    <property type="match status" value="1"/>
</dbReference>
<keyword evidence="4" id="KW-0325">Glycoprotein</keyword>